<organism evidence="2 3">
    <name type="scientific">Rangifer tarandus platyrhynchus</name>
    <name type="common">Svalbard reindeer</name>
    <dbReference type="NCBI Taxonomy" id="3082113"/>
    <lineage>
        <taxon>Eukaryota</taxon>
        <taxon>Metazoa</taxon>
        <taxon>Chordata</taxon>
        <taxon>Craniata</taxon>
        <taxon>Vertebrata</taxon>
        <taxon>Euteleostomi</taxon>
        <taxon>Mammalia</taxon>
        <taxon>Eutheria</taxon>
        <taxon>Laurasiatheria</taxon>
        <taxon>Artiodactyla</taxon>
        <taxon>Ruminantia</taxon>
        <taxon>Pecora</taxon>
        <taxon>Cervidae</taxon>
        <taxon>Odocoileinae</taxon>
        <taxon>Rangifer</taxon>
    </lineage>
</organism>
<proteinExistence type="predicted"/>
<evidence type="ECO:0000313" key="2">
    <source>
        <dbReference type="EMBL" id="CAI9153046.1"/>
    </source>
</evidence>
<sequence length="350" mass="37321">MEPVTTHSCLYELESQQAHCDAFPICAFLHISSSSRNLFRRTTWCQTTDKSDQLALHDDREAADYDQDSVLFTVVSPMPETLRCTCRLPRPLGVTDSSPTRSALISILPLIPPSKRELSRLSTPDNLEREAFSVTSVKSGAKASLAAPFAGLQDSRAAGEPTPGRRVTFPLSWNTCSQTHGDLPRAAQDPDGAGRTEVRKLGSAASPGREYPGSDARGGEMGISADSFPVPLRVPAAPLPVLVRSASPREGGWGRTSAAPLRGAASPRPGWGQGAGTGPLRPAAGTSGRAPRRPGCAPGGGGGFEPTRVLTAPTGCPRPHRWLRPARHSPWLAGSARARAPTRIPRRRRR</sequence>
<feature type="region of interest" description="Disordered" evidence="1">
    <location>
        <begin position="248"/>
        <end position="350"/>
    </location>
</feature>
<dbReference type="Proteomes" id="UP001176941">
    <property type="component" value="Chromosome 10"/>
</dbReference>
<feature type="compositionally biased region" description="Basic residues" evidence="1">
    <location>
        <begin position="318"/>
        <end position="327"/>
    </location>
</feature>
<gene>
    <name evidence="2" type="ORF">MRATA1EN1_LOCUS2008</name>
</gene>
<keyword evidence="3" id="KW-1185">Reference proteome</keyword>
<evidence type="ECO:0000256" key="1">
    <source>
        <dbReference type="SAM" id="MobiDB-lite"/>
    </source>
</evidence>
<evidence type="ECO:0000313" key="3">
    <source>
        <dbReference type="Proteomes" id="UP001176941"/>
    </source>
</evidence>
<feature type="region of interest" description="Disordered" evidence="1">
    <location>
        <begin position="178"/>
        <end position="222"/>
    </location>
</feature>
<reference evidence="2" key="1">
    <citation type="submission" date="2023-04" db="EMBL/GenBank/DDBJ databases">
        <authorList>
            <consortium name="ELIXIR-Norway"/>
        </authorList>
    </citation>
    <scope>NUCLEOTIDE SEQUENCE [LARGE SCALE GENOMIC DNA]</scope>
</reference>
<protein>
    <submittedName>
        <fullName evidence="2">Uncharacterized protein</fullName>
    </submittedName>
</protein>
<name>A0ABN8XZL9_RANTA</name>
<accession>A0ABN8XZL9</accession>
<dbReference type="EMBL" id="OX459946">
    <property type="protein sequence ID" value="CAI9153046.1"/>
    <property type="molecule type" value="Genomic_DNA"/>
</dbReference>